<name>A0A7N2KU05_QUELO</name>
<feature type="region of interest" description="Disordered" evidence="1">
    <location>
        <begin position="1"/>
        <end position="31"/>
    </location>
</feature>
<dbReference type="Proteomes" id="UP000594261">
    <property type="component" value="Chromosome 2"/>
</dbReference>
<organism evidence="3 4">
    <name type="scientific">Quercus lobata</name>
    <name type="common">Valley oak</name>
    <dbReference type="NCBI Taxonomy" id="97700"/>
    <lineage>
        <taxon>Eukaryota</taxon>
        <taxon>Viridiplantae</taxon>
        <taxon>Streptophyta</taxon>
        <taxon>Embryophyta</taxon>
        <taxon>Tracheophyta</taxon>
        <taxon>Spermatophyta</taxon>
        <taxon>Magnoliopsida</taxon>
        <taxon>eudicotyledons</taxon>
        <taxon>Gunneridae</taxon>
        <taxon>Pentapetalae</taxon>
        <taxon>rosids</taxon>
        <taxon>fabids</taxon>
        <taxon>Fagales</taxon>
        <taxon>Fagaceae</taxon>
        <taxon>Quercus</taxon>
    </lineage>
</organism>
<dbReference type="AlphaFoldDB" id="A0A7N2KU05"/>
<dbReference type="Gene3D" id="3.10.20.90">
    <property type="entry name" value="Phosphatidylinositol 3-kinase Catalytic Subunit, Chain A, domain 1"/>
    <property type="match status" value="1"/>
</dbReference>
<dbReference type="PANTHER" id="PTHR14942:SF2">
    <property type="entry name" value="UBIQUITIN-LIKE SUPERFAMILY PROTEIN"/>
    <property type="match status" value="1"/>
</dbReference>
<dbReference type="GO" id="GO:0000398">
    <property type="term" value="P:mRNA splicing, via spliceosome"/>
    <property type="evidence" value="ECO:0007669"/>
    <property type="project" value="InterPro"/>
</dbReference>
<dbReference type="EnsemblPlants" id="QL02p021507:mrna">
    <property type="protein sequence ID" value="QL02p021507:mrna"/>
    <property type="gene ID" value="QL02p021507"/>
</dbReference>
<dbReference type="InParanoid" id="A0A7N2KU05"/>
<dbReference type="InterPro" id="IPR029071">
    <property type="entry name" value="Ubiquitin-like_domsf"/>
</dbReference>
<dbReference type="PANTHER" id="PTHR14942">
    <property type="entry name" value="U11/U12 SMALL NUCLEAR RIBONUCLEOPROTEIN 25 KDA PROTEIN"/>
    <property type="match status" value="1"/>
</dbReference>
<reference evidence="3" key="2">
    <citation type="submission" date="2021-01" db="UniProtKB">
        <authorList>
            <consortium name="EnsemblPlants"/>
        </authorList>
    </citation>
    <scope>IDENTIFICATION</scope>
</reference>
<protein>
    <recommendedName>
        <fullName evidence="2">SNRNP25 ubiquitin-like domain-containing protein</fullName>
    </recommendedName>
</protein>
<proteinExistence type="predicted"/>
<reference evidence="4" key="1">
    <citation type="journal article" date="2016" name="G3 (Bethesda)">
        <title>First Draft Assembly and Annotation of the Genome of a California Endemic Oak Quercus lobata Nee (Fagaceae).</title>
        <authorList>
            <person name="Sork V.L."/>
            <person name="Fitz-Gibbon S.T."/>
            <person name="Puiu D."/>
            <person name="Crepeau M."/>
            <person name="Gugger P.F."/>
            <person name="Sherman R."/>
            <person name="Stevens K."/>
            <person name="Langley C.H."/>
            <person name="Pellegrini M."/>
            <person name="Salzberg S.L."/>
        </authorList>
    </citation>
    <scope>NUCLEOTIDE SEQUENCE [LARGE SCALE GENOMIC DNA]</scope>
    <source>
        <strain evidence="4">cv. SW786</strain>
    </source>
</reference>
<dbReference type="Gramene" id="QL02p021507:mrna">
    <property type="protein sequence ID" value="QL02p021507:mrna"/>
    <property type="gene ID" value="QL02p021507"/>
</dbReference>
<sequence>MVDNRLRIDDEDEDDEEEDGGGFSSKPRVSVERNRRSMKLSFSFIADGLSPKSKSLYTKLPSQPLNLSVLKLDGSSFDIEVTKTATIAELKEAVEAVFDHMPQKGPGKISWPHLWGHFCLCYDGQKLVTEADPIRNYGIKDGDQGNNTICLEMEIFIPSVDGYDQSDVPSASACLLLLLSIKKQTSFYPAHLNQLQLEKETTKETGCWFKAKKNIRTDIVTKQCCIRMAILLVFKITQDFMFFLEFKKLGHNEIDITDVQVWSLSQSNSCEEGEQKDKEDDNCSDIEKGKLQHYDKKDRCLIKPRKARIAHLLGGWFLCTRQATVKRKKVVGLACPSGMGTGLVGGFRKIIWFCRKKRNSRRDKWRED</sequence>
<dbReference type="InterPro" id="IPR039690">
    <property type="entry name" value="SNRNP25"/>
</dbReference>
<dbReference type="InterPro" id="IPR040610">
    <property type="entry name" value="SNRNP25_ubiquitin"/>
</dbReference>
<dbReference type="SUPFAM" id="SSF54236">
    <property type="entry name" value="Ubiquitin-like"/>
    <property type="match status" value="1"/>
</dbReference>
<accession>A0A7N2KU05</accession>
<feature type="compositionally biased region" description="Acidic residues" evidence="1">
    <location>
        <begin position="9"/>
        <end position="20"/>
    </location>
</feature>
<keyword evidence="4" id="KW-1185">Reference proteome</keyword>
<feature type="domain" description="SNRNP25 ubiquitin-like" evidence="2">
    <location>
        <begin position="66"/>
        <end position="144"/>
    </location>
</feature>
<evidence type="ECO:0000313" key="3">
    <source>
        <dbReference type="EnsemblPlants" id="QL02p021507:mrna"/>
    </source>
</evidence>
<dbReference type="Pfam" id="PF18036">
    <property type="entry name" value="Ubiquitin_4"/>
    <property type="match status" value="1"/>
</dbReference>
<dbReference type="CDD" id="cd17058">
    <property type="entry name" value="Ubl_SNRNP25"/>
    <property type="match status" value="1"/>
</dbReference>
<evidence type="ECO:0000259" key="2">
    <source>
        <dbReference type="Pfam" id="PF18036"/>
    </source>
</evidence>
<evidence type="ECO:0000313" key="4">
    <source>
        <dbReference type="Proteomes" id="UP000594261"/>
    </source>
</evidence>
<evidence type="ECO:0000256" key="1">
    <source>
        <dbReference type="SAM" id="MobiDB-lite"/>
    </source>
</evidence>